<name>A0A3B1CLG2_9ZZZZ</name>
<sequence length="212" mass="23972">MKFRPLSPKSLKRIVLIVLFGFFSLSPAVAKEAPSLKTGFGKVTWGMSLEEVVGAYSIVMKMPERRDPGGIWAFKGPSDGELTVSGEALGEADIRSVSFGIHPEYGLAIVHTRFKDANDPKFVDKLLPKWTARLGKPKAQLRGPKVIWEIGETYIELTYHTVSRKHPSPSDHLAIVNWDMPRLEIIQNEKSEKPFMPDVERLRPMRRPHKEN</sequence>
<accession>A0A3B1CLG2</accession>
<feature type="compositionally biased region" description="Basic and acidic residues" evidence="1">
    <location>
        <begin position="192"/>
        <end position="203"/>
    </location>
</feature>
<proteinExistence type="predicted"/>
<evidence type="ECO:0000256" key="1">
    <source>
        <dbReference type="SAM" id="MobiDB-lite"/>
    </source>
</evidence>
<organism evidence="2">
    <name type="scientific">hydrothermal vent metagenome</name>
    <dbReference type="NCBI Taxonomy" id="652676"/>
    <lineage>
        <taxon>unclassified sequences</taxon>
        <taxon>metagenomes</taxon>
        <taxon>ecological metagenomes</taxon>
    </lineage>
</organism>
<feature type="region of interest" description="Disordered" evidence="1">
    <location>
        <begin position="192"/>
        <end position="212"/>
    </location>
</feature>
<evidence type="ECO:0000313" key="2">
    <source>
        <dbReference type="EMBL" id="VAX29152.1"/>
    </source>
</evidence>
<dbReference type="EMBL" id="UOGF01000048">
    <property type="protein sequence ID" value="VAX29152.1"/>
    <property type="molecule type" value="Genomic_DNA"/>
</dbReference>
<protein>
    <submittedName>
        <fullName evidence="2">Uncharacterized protein</fullName>
    </submittedName>
</protein>
<reference evidence="2" key="1">
    <citation type="submission" date="2018-06" db="EMBL/GenBank/DDBJ databases">
        <authorList>
            <person name="Zhirakovskaya E."/>
        </authorList>
    </citation>
    <scope>NUCLEOTIDE SEQUENCE</scope>
</reference>
<gene>
    <name evidence="2" type="ORF">MNBD_NITROSPIRAE01-1252</name>
</gene>
<dbReference type="AlphaFoldDB" id="A0A3B1CLG2"/>